<dbReference type="InterPro" id="IPR000073">
    <property type="entry name" value="AB_hydrolase_1"/>
</dbReference>
<dbReference type="InterPro" id="IPR029058">
    <property type="entry name" value="AB_hydrolase_fold"/>
</dbReference>
<evidence type="ECO:0000259" key="1">
    <source>
        <dbReference type="Pfam" id="PF00561"/>
    </source>
</evidence>
<dbReference type="Gene3D" id="3.40.50.1820">
    <property type="entry name" value="alpha/beta hydrolase"/>
    <property type="match status" value="1"/>
</dbReference>
<dbReference type="EMBL" id="JACGWK010000008">
    <property type="protein sequence ID" value="KAL0338408.1"/>
    <property type="molecule type" value="Genomic_DNA"/>
</dbReference>
<dbReference type="Pfam" id="PF00561">
    <property type="entry name" value="Abhydrolase_1"/>
    <property type="match status" value="1"/>
</dbReference>
<dbReference type="PANTHER" id="PTHR45763">
    <property type="entry name" value="HYDROLASE, ALPHA/BETA FOLD FAMILY PROTEIN, EXPRESSED-RELATED"/>
    <property type="match status" value="1"/>
</dbReference>
<protein>
    <recommendedName>
        <fullName evidence="1">AB hydrolase-1 domain-containing protein</fullName>
    </recommendedName>
</protein>
<evidence type="ECO:0000313" key="2">
    <source>
        <dbReference type="EMBL" id="KAL0338408.1"/>
    </source>
</evidence>
<accession>A0AAW2N5U7</accession>
<dbReference type="SUPFAM" id="SSF53474">
    <property type="entry name" value="alpha/beta-Hydrolases"/>
    <property type="match status" value="1"/>
</dbReference>
<proteinExistence type="predicted"/>
<reference evidence="2" key="1">
    <citation type="submission" date="2020-06" db="EMBL/GenBank/DDBJ databases">
        <authorList>
            <person name="Li T."/>
            <person name="Hu X."/>
            <person name="Zhang T."/>
            <person name="Song X."/>
            <person name="Zhang H."/>
            <person name="Dai N."/>
            <person name="Sheng W."/>
            <person name="Hou X."/>
            <person name="Wei L."/>
        </authorList>
    </citation>
    <scope>NUCLEOTIDE SEQUENCE</scope>
    <source>
        <strain evidence="2">G01</strain>
        <tissue evidence="2">Leaf</tissue>
    </source>
</reference>
<dbReference type="GO" id="GO:0016787">
    <property type="term" value="F:hydrolase activity"/>
    <property type="evidence" value="ECO:0007669"/>
    <property type="project" value="UniProtKB-ARBA"/>
</dbReference>
<comment type="caution">
    <text evidence="2">The sequence shown here is derived from an EMBL/GenBank/DDBJ whole genome shotgun (WGS) entry which is preliminary data.</text>
</comment>
<gene>
    <name evidence="2" type="ORF">Sangu_1362900</name>
</gene>
<name>A0AAW2N5U7_9LAMI</name>
<feature type="domain" description="AB hydrolase-1" evidence="1">
    <location>
        <begin position="183"/>
        <end position="489"/>
    </location>
</feature>
<dbReference type="PANTHER" id="PTHR45763:SF8">
    <property type="entry name" value="ALPHA_BETA-HYDROLASES SUPERFAMILY PROTEIN"/>
    <property type="match status" value="1"/>
</dbReference>
<reference evidence="2" key="2">
    <citation type="journal article" date="2024" name="Plant">
        <title>Genomic evolution and insights into agronomic trait innovations of Sesamum species.</title>
        <authorList>
            <person name="Miao H."/>
            <person name="Wang L."/>
            <person name="Qu L."/>
            <person name="Liu H."/>
            <person name="Sun Y."/>
            <person name="Le M."/>
            <person name="Wang Q."/>
            <person name="Wei S."/>
            <person name="Zheng Y."/>
            <person name="Lin W."/>
            <person name="Duan Y."/>
            <person name="Cao H."/>
            <person name="Xiong S."/>
            <person name="Wang X."/>
            <person name="Wei L."/>
            <person name="Li C."/>
            <person name="Ma Q."/>
            <person name="Ju M."/>
            <person name="Zhao R."/>
            <person name="Li G."/>
            <person name="Mu C."/>
            <person name="Tian Q."/>
            <person name="Mei H."/>
            <person name="Zhang T."/>
            <person name="Gao T."/>
            <person name="Zhang H."/>
        </authorList>
    </citation>
    <scope>NUCLEOTIDE SEQUENCE</scope>
    <source>
        <strain evidence="2">G01</strain>
    </source>
</reference>
<organism evidence="2">
    <name type="scientific">Sesamum angustifolium</name>
    <dbReference type="NCBI Taxonomy" id="2727405"/>
    <lineage>
        <taxon>Eukaryota</taxon>
        <taxon>Viridiplantae</taxon>
        <taxon>Streptophyta</taxon>
        <taxon>Embryophyta</taxon>
        <taxon>Tracheophyta</taxon>
        <taxon>Spermatophyta</taxon>
        <taxon>Magnoliopsida</taxon>
        <taxon>eudicotyledons</taxon>
        <taxon>Gunneridae</taxon>
        <taxon>Pentapetalae</taxon>
        <taxon>asterids</taxon>
        <taxon>lamiids</taxon>
        <taxon>Lamiales</taxon>
        <taxon>Pedaliaceae</taxon>
        <taxon>Sesamum</taxon>
    </lineage>
</organism>
<sequence>MEVSAQPKSWRDELASLVEDTGIRFTGESIGVLAPEFTTKPSAEEEEETFKDQIKGFAKAWGEMVVELGRGCRDVLQQTVLTEDSYIVKKTKGPLAEVSEKLRFLNEFLPEDRDPAHVWPIIFFVFVLALAVLNVNSNHDSAVVMVKKVSLHPPSAVRILLPDGRYIAYHEMGVPADTARYSVIMPHAFLSSRLGGILGIKVSLLEEFGVRLISYDLPGFGESDPHPNRNLNSSALDMSHLADSVGVKGKFWVLGYSSGSLHAWASLKYIPDKVAGVAMLAPFVNPYEVSMTKEEMSRTWENWTRRRKLLYYLARRFPKFLSYFYSRTFLSGKHGQIDKWLSLSLAKKDKDLVETSAFEELWHRDVEESVRQGNLKPFVEEAVLQVTNWGFSLTDLQLQRKCPRKGILPWLQFMYGQPECELTGYLGPIHIWQVYTSILSLSFILLIPLESRTGTGRHSVSPSMTDYVARILPNAIVHRLPEEGHFSYFSLCDECHRNVFSTLFGSPQGPVDNVDNTLTEEDGERGLVQAESTLNEMLPD</sequence>
<dbReference type="AlphaFoldDB" id="A0AAW2N5U7"/>